<dbReference type="GO" id="GO:0007005">
    <property type="term" value="P:mitochondrion organization"/>
    <property type="evidence" value="ECO:0007669"/>
    <property type="project" value="InterPro"/>
</dbReference>
<dbReference type="GO" id="GO:0005814">
    <property type="term" value="C:centriole"/>
    <property type="evidence" value="ECO:0007669"/>
    <property type="project" value="InterPro"/>
</dbReference>
<evidence type="ECO:0000313" key="3">
    <source>
        <dbReference type="Proteomes" id="UP001152622"/>
    </source>
</evidence>
<dbReference type="GO" id="GO:0097539">
    <property type="term" value="C:ciliary transition fiber"/>
    <property type="evidence" value="ECO:0007669"/>
    <property type="project" value="TreeGrafter"/>
</dbReference>
<evidence type="ECO:0000256" key="1">
    <source>
        <dbReference type="SAM" id="MobiDB-lite"/>
    </source>
</evidence>
<keyword evidence="3" id="KW-1185">Reference proteome</keyword>
<comment type="caution">
    <text evidence="2">The sequence shown here is derived from an EMBL/GenBank/DDBJ whole genome shotgun (WGS) entry which is preliminary data.</text>
</comment>
<dbReference type="InterPro" id="IPR033545">
    <property type="entry name" value="CEP89"/>
</dbReference>
<sequence length="299" mass="32063">MQGVYAVPLQSGAGRDAAYADKGLLKAVLTGRDSFALVSLGPARCPGDVRSAPSRVSSARLTNAARLPPTQGPVRPALRLCEVLRADGTLTLGLLLQVFQPQGSAIRGRVRALSEPWPTFASPRPALTGVQKAGGDQAGGDGPPAAGAAGRLRREGCLLPERDRHLQRLLRDKQEALDGVLQQKRAVEGELEIVWESTTRENRRIKEALFESFTKGNVAEALDRSLASHSGLQMLGFIEGPSPGFRSQQREELSPPPGTARRSAAVPGVHRSPMFESDSDQQQNPSSDESEKNGLEFYS</sequence>
<accession>A0A9Q1ER09</accession>
<evidence type="ECO:0000313" key="2">
    <source>
        <dbReference type="EMBL" id="KAJ8343365.1"/>
    </source>
</evidence>
<protein>
    <submittedName>
        <fullName evidence="2">Uncharacterized protein</fullName>
    </submittedName>
</protein>
<dbReference type="AlphaFoldDB" id="A0A9Q1ER09"/>
<dbReference type="GO" id="GO:0007268">
    <property type="term" value="P:chemical synaptic transmission"/>
    <property type="evidence" value="ECO:0007669"/>
    <property type="project" value="InterPro"/>
</dbReference>
<feature type="region of interest" description="Disordered" evidence="1">
    <location>
        <begin position="238"/>
        <end position="299"/>
    </location>
</feature>
<dbReference type="OrthoDB" id="8897842at2759"/>
<proteinExistence type="predicted"/>
<dbReference type="PANTHER" id="PTHR36170">
    <property type="entry name" value="CENTROSOMAL PROTEIN OF 89 KDA"/>
    <property type="match status" value="1"/>
</dbReference>
<feature type="region of interest" description="Disordered" evidence="1">
    <location>
        <begin position="130"/>
        <end position="149"/>
    </location>
</feature>
<dbReference type="Proteomes" id="UP001152622">
    <property type="component" value="Chromosome 13"/>
</dbReference>
<feature type="compositionally biased region" description="Basic and acidic residues" evidence="1">
    <location>
        <begin position="289"/>
        <end position="299"/>
    </location>
</feature>
<gene>
    <name evidence="2" type="ORF">SKAU_G00306940</name>
</gene>
<name>A0A9Q1ER09_SYNKA</name>
<organism evidence="2 3">
    <name type="scientific">Synaphobranchus kaupii</name>
    <name type="common">Kaup's arrowtooth eel</name>
    <dbReference type="NCBI Taxonomy" id="118154"/>
    <lineage>
        <taxon>Eukaryota</taxon>
        <taxon>Metazoa</taxon>
        <taxon>Chordata</taxon>
        <taxon>Craniata</taxon>
        <taxon>Vertebrata</taxon>
        <taxon>Euteleostomi</taxon>
        <taxon>Actinopterygii</taxon>
        <taxon>Neopterygii</taxon>
        <taxon>Teleostei</taxon>
        <taxon>Anguilliformes</taxon>
        <taxon>Synaphobranchidae</taxon>
        <taxon>Synaphobranchus</taxon>
    </lineage>
</organism>
<reference evidence="2" key="1">
    <citation type="journal article" date="2023" name="Science">
        <title>Genome structures resolve the early diversification of teleost fishes.</title>
        <authorList>
            <person name="Parey E."/>
            <person name="Louis A."/>
            <person name="Montfort J."/>
            <person name="Bouchez O."/>
            <person name="Roques C."/>
            <person name="Iampietro C."/>
            <person name="Lluch J."/>
            <person name="Castinel A."/>
            <person name="Donnadieu C."/>
            <person name="Desvignes T."/>
            <person name="Floi Bucao C."/>
            <person name="Jouanno E."/>
            <person name="Wen M."/>
            <person name="Mejri S."/>
            <person name="Dirks R."/>
            <person name="Jansen H."/>
            <person name="Henkel C."/>
            <person name="Chen W.J."/>
            <person name="Zahm M."/>
            <person name="Cabau C."/>
            <person name="Klopp C."/>
            <person name="Thompson A.W."/>
            <person name="Robinson-Rechavi M."/>
            <person name="Braasch I."/>
            <person name="Lecointre G."/>
            <person name="Bobe J."/>
            <person name="Postlethwait J.H."/>
            <person name="Berthelot C."/>
            <person name="Roest Crollius H."/>
            <person name="Guiguen Y."/>
        </authorList>
    </citation>
    <scope>NUCLEOTIDE SEQUENCE</scope>
    <source>
        <strain evidence="2">WJC10195</strain>
    </source>
</reference>
<dbReference type="PANTHER" id="PTHR36170:SF1">
    <property type="entry name" value="CENTROSOMAL PROTEIN OF 89 KDA"/>
    <property type="match status" value="1"/>
</dbReference>
<dbReference type="GO" id="GO:0045202">
    <property type="term" value="C:synapse"/>
    <property type="evidence" value="ECO:0007669"/>
    <property type="project" value="GOC"/>
</dbReference>
<dbReference type="GO" id="GO:0060271">
    <property type="term" value="P:cilium assembly"/>
    <property type="evidence" value="ECO:0007669"/>
    <property type="project" value="InterPro"/>
</dbReference>
<dbReference type="EMBL" id="JAINUF010000013">
    <property type="protein sequence ID" value="KAJ8343365.1"/>
    <property type="molecule type" value="Genomic_DNA"/>
</dbReference>